<reference evidence="2" key="1">
    <citation type="submission" date="2022-04" db="EMBL/GenBank/DDBJ databases">
        <title>Mucilaginibacter sp. RS28 isolated from freshwater.</title>
        <authorList>
            <person name="Ko S.-R."/>
        </authorList>
    </citation>
    <scope>NUCLEOTIDE SEQUENCE</scope>
    <source>
        <strain evidence="2">RS28</strain>
    </source>
</reference>
<evidence type="ECO:0000259" key="1">
    <source>
        <dbReference type="Pfam" id="PF01872"/>
    </source>
</evidence>
<feature type="domain" description="Bacterial bifunctional deaminase-reductase C-terminal" evidence="1">
    <location>
        <begin position="2"/>
        <end position="165"/>
    </location>
</feature>
<accession>A0A9X1X0L6</accession>
<dbReference type="PANTHER" id="PTHR38011:SF11">
    <property type="entry name" value="2,5-DIAMINO-6-RIBOSYLAMINO-4(3H)-PYRIMIDINONE 5'-PHOSPHATE REDUCTASE"/>
    <property type="match status" value="1"/>
</dbReference>
<dbReference type="InterPro" id="IPR024072">
    <property type="entry name" value="DHFR-like_dom_sf"/>
</dbReference>
<dbReference type="InterPro" id="IPR002734">
    <property type="entry name" value="RibDG_C"/>
</dbReference>
<protein>
    <submittedName>
        <fullName evidence="2">Dihydrofolate reductase family protein</fullName>
    </submittedName>
</protein>
<dbReference type="SUPFAM" id="SSF53597">
    <property type="entry name" value="Dihydrofolate reductase-like"/>
    <property type="match status" value="1"/>
</dbReference>
<proteinExistence type="predicted"/>
<dbReference type="RefSeq" id="WP_245128010.1">
    <property type="nucleotide sequence ID" value="NZ_JALJEJ010000001.1"/>
</dbReference>
<name>A0A9X1X0L6_9SPHI</name>
<dbReference type="InterPro" id="IPR050765">
    <property type="entry name" value="Riboflavin_Biosynth_HTPR"/>
</dbReference>
<evidence type="ECO:0000313" key="3">
    <source>
        <dbReference type="Proteomes" id="UP001139450"/>
    </source>
</evidence>
<dbReference type="AlphaFoldDB" id="A0A9X1X0L6"/>
<evidence type="ECO:0000313" key="2">
    <source>
        <dbReference type="EMBL" id="MCJ8208175.1"/>
    </source>
</evidence>
<keyword evidence="3" id="KW-1185">Reference proteome</keyword>
<organism evidence="2 3">
    <name type="scientific">Mucilaginibacter straminoryzae</name>
    <dbReference type="NCBI Taxonomy" id="2932774"/>
    <lineage>
        <taxon>Bacteria</taxon>
        <taxon>Pseudomonadati</taxon>
        <taxon>Bacteroidota</taxon>
        <taxon>Sphingobacteriia</taxon>
        <taxon>Sphingobacteriales</taxon>
        <taxon>Sphingobacteriaceae</taxon>
        <taxon>Mucilaginibacter</taxon>
    </lineage>
</organism>
<comment type="caution">
    <text evidence="2">The sequence shown here is derived from an EMBL/GenBank/DDBJ whole genome shotgun (WGS) entry which is preliminary data.</text>
</comment>
<sequence length="184" mass="20446">MRKVILNLAVTLDSIIEGPNGEYDWCLNDQDYGLTDFWESTDAIFIGRKSYELIAANGDINMFLAHKMYVFSDTLAEVAHEQIEIVPSTSFAEDVRAIKEQEGKAIWLFGGASLISNFLQNRLIDELLLSVHPILLGEGKPLFQGIKSRIGLQLLDSTPYPSGLVQLHYAISPEFDLNNVAGAD</sequence>
<dbReference type="EMBL" id="JALJEJ010000001">
    <property type="protein sequence ID" value="MCJ8208175.1"/>
    <property type="molecule type" value="Genomic_DNA"/>
</dbReference>
<dbReference type="GO" id="GO:0009231">
    <property type="term" value="P:riboflavin biosynthetic process"/>
    <property type="evidence" value="ECO:0007669"/>
    <property type="project" value="InterPro"/>
</dbReference>
<dbReference type="Proteomes" id="UP001139450">
    <property type="component" value="Unassembled WGS sequence"/>
</dbReference>
<dbReference type="GO" id="GO:0008703">
    <property type="term" value="F:5-amino-6-(5-phosphoribosylamino)uracil reductase activity"/>
    <property type="evidence" value="ECO:0007669"/>
    <property type="project" value="InterPro"/>
</dbReference>
<dbReference type="Gene3D" id="3.40.430.10">
    <property type="entry name" value="Dihydrofolate Reductase, subunit A"/>
    <property type="match status" value="1"/>
</dbReference>
<dbReference type="PANTHER" id="PTHR38011">
    <property type="entry name" value="DIHYDROFOLATE REDUCTASE FAMILY PROTEIN (AFU_ORTHOLOGUE AFUA_8G06820)"/>
    <property type="match status" value="1"/>
</dbReference>
<gene>
    <name evidence="2" type="ORF">MUY27_00555</name>
</gene>
<dbReference type="Pfam" id="PF01872">
    <property type="entry name" value="RibD_C"/>
    <property type="match status" value="1"/>
</dbReference>